<protein>
    <submittedName>
        <fullName evidence="2">Uncharacterized protein</fullName>
    </submittedName>
</protein>
<name>A0A6V8PNS1_9ACTN</name>
<gene>
    <name evidence="2" type="ORF">HKBW3S42_02079</name>
</gene>
<sequence length="51" mass="6134">MSEKLSARRQDPNHKTIQKQSIKRRKRTKEDVVSFAHKSEAEFAKILDFYR</sequence>
<evidence type="ECO:0000313" key="3">
    <source>
        <dbReference type="Proteomes" id="UP000568877"/>
    </source>
</evidence>
<organism evidence="2 3">
    <name type="scientific">Candidatus Hakubella thermalkaliphila</name>
    <dbReference type="NCBI Taxonomy" id="2754717"/>
    <lineage>
        <taxon>Bacteria</taxon>
        <taxon>Bacillati</taxon>
        <taxon>Actinomycetota</taxon>
        <taxon>Actinomycetota incertae sedis</taxon>
        <taxon>Candidatus Hakubellales</taxon>
        <taxon>Candidatus Hakubellaceae</taxon>
        <taxon>Candidatus Hakubella</taxon>
    </lineage>
</organism>
<feature type="region of interest" description="Disordered" evidence="1">
    <location>
        <begin position="1"/>
        <end position="29"/>
    </location>
</feature>
<evidence type="ECO:0000313" key="2">
    <source>
        <dbReference type="EMBL" id="GFP33740.1"/>
    </source>
</evidence>
<reference evidence="2 3" key="1">
    <citation type="journal article" date="2020" name="Front. Microbiol.">
        <title>Single-cell genomics of novel Actinobacteria with the Wood-Ljungdahl pathway discovered in a serpentinizing system.</title>
        <authorList>
            <person name="Merino N."/>
            <person name="Kawai M."/>
            <person name="Boyd E.S."/>
            <person name="Colman D.R."/>
            <person name="McGlynn S.E."/>
            <person name="Nealson K.H."/>
            <person name="Kurokawa K."/>
            <person name="Hongoh Y."/>
        </authorList>
    </citation>
    <scope>NUCLEOTIDE SEQUENCE [LARGE SCALE GENOMIC DNA]</scope>
    <source>
        <strain evidence="2 3">S42</strain>
    </source>
</reference>
<feature type="compositionally biased region" description="Basic and acidic residues" evidence="1">
    <location>
        <begin position="1"/>
        <end position="14"/>
    </location>
</feature>
<proteinExistence type="predicted"/>
<comment type="caution">
    <text evidence="2">The sequence shown here is derived from an EMBL/GenBank/DDBJ whole genome shotgun (WGS) entry which is preliminary data.</text>
</comment>
<accession>A0A6V8PNS1</accession>
<dbReference type="Proteomes" id="UP000568877">
    <property type="component" value="Unassembled WGS sequence"/>
</dbReference>
<dbReference type="EMBL" id="BLSA01000690">
    <property type="protein sequence ID" value="GFP33740.1"/>
    <property type="molecule type" value="Genomic_DNA"/>
</dbReference>
<evidence type="ECO:0000256" key="1">
    <source>
        <dbReference type="SAM" id="MobiDB-lite"/>
    </source>
</evidence>
<feature type="non-terminal residue" evidence="2">
    <location>
        <position position="51"/>
    </location>
</feature>
<dbReference type="AlphaFoldDB" id="A0A6V8PNS1"/>